<accession>A0ABP1FJW9</accession>
<keyword evidence="2" id="KW-1185">Reference proteome</keyword>
<dbReference type="SUPFAM" id="SSF50939">
    <property type="entry name" value="Sialidases"/>
    <property type="match status" value="1"/>
</dbReference>
<dbReference type="Gene3D" id="2.120.10.10">
    <property type="match status" value="1"/>
</dbReference>
<sequence>MRTSAAPDTIALTLLDDSLYVVFRDHGTSNQLYCAHSTDGLQWSSAKKITDSRPVDLKTEKFPGLATLNGKLVLAFTLEASSEVYVSLSSDGESWEAAFQTGIHNYTPALTTYLDNEGIETLAMVYSDQGGEQVHYSSSKDGKMWEKRNDPEAKCNRPVLATMGGLVQELQGRGILVTVYSSSKGPQLYSHFNSGPDYKDWGEGKQIGGQKTQNVGGLAWLPQPDSNQGKLDGCLVLVYQSTDDRTAVITRTWDGSTWEGANFSKLNPTPDDGYVPAMAFHHEKKLAMVYQSSQKLYVTFSGDGLTWKDAKEM</sequence>
<organism evidence="1 2">
    <name type="scientific">Coccomyxa viridis</name>
    <dbReference type="NCBI Taxonomy" id="1274662"/>
    <lineage>
        <taxon>Eukaryota</taxon>
        <taxon>Viridiplantae</taxon>
        <taxon>Chlorophyta</taxon>
        <taxon>core chlorophytes</taxon>
        <taxon>Trebouxiophyceae</taxon>
        <taxon>Trebouxiophyceae incertae sedis</taxon>
        <taxon>Coccomyxaceae</taxon>
        <taxon>Coccomyxa</taxon>
    </lineage>
</organism>
<proteinExistence type="predicted"/>
<reference evidence="1 2" key="1">
    <citation type="submission" date="2024-06" db="EMBL/GenBank/DDBJ databases">
        <authorList>
            <person name="Kraege A."/>
            <person name="Thomma B."/>
        </authorList>
    </citation>
    <scope>NUCLEOTIDE SEQUENCE [LARGE SCALE GENOMIC DNA]</scope>
</reference>
<dbReference type="EMBL" id="CAXHTA020000001">
    <property type="protein sequence ID" value="CAL5218794.1"/>
    <property type="molecule type" value="Genomic_DNA"/>
</dbReference>
<evidence type="ECO:0000313" key="1">
    <source>
        <dbReference type="EMBL" id="CAL5218794.1"/>
    </source>
</evidence>
<gene>
    <name evidence="1" type="primary">g516</name>
    <name evidence="1" type="ORF">VP750_LOCUS453</name>
</gene>
<evidence type="ECO:0000313" key="2">
    <source>
        <dbReference type="Proteomes" id="UP001497392"/>
    </source>
</evidence>
<dbReference type="InterPro" id="IPR036278">
    <property type="entry name" value="Sialidase_sf"/>
</dbReference>
<dbReference type="Proteomes" id="UP001497392">
    <property type="component" value="Unassembled WGS sequence"/>
</dbReference>
<protein>
    <submittedName>
        <fullName evidence="1">G516 protein</fullName>
    </submittedName>
</protein>
<comment type="caution">
    <text evidence="1">The sequence shown here is derived from an EMBL/GenBank/DDBJ whole genome shotgun (WGS) entry which is preliminary data.</text>
</comment>
<name>A0ABP1FJW9_9CHLO</name>